<dbReference type="InterPro" id="IPR019734">
    <property type="entry name" value="TPR_rpt"/>
</dbReference>
<feature type="compositionally biased region" description="Polar residues" evidence="4">
    <location>
        <begin position="871"/>
        <end position="881"/>
    </location>
</feature>
<dbReference type="Pfam" id="PF13432">
    <property type="entry name" value="TPR_16"/>
    <property type="match status" value="2"/>
</dbReference>
<dbReference type="PANTHER" id="PTHR45586:SF1">
    <property type="entry name" value="LIPOPOLYSACCHARIDE ASSEMBLY PROTEIN B"/>
    <property type="match status" value="1"/>
</dbReference>
<dbReference type="InterPro" id="IPR003921">
    <property type="entry name" value="Cell_synth_C"/>
</dbReference>
<evidence type="ECO:0000256" key="1">
    <source>
        <dbReference type="ARBA" id="ARBA00022737"/>
    </source>
</evidence>
<keyword evidence="1" id="KW-0677">Repeat</keyword>
<dbReference type="SMART" id="SM00028">
    <property type="entry name" value="TPR"/>
    <property type="match status" value="9"/>
</dbReference>
<feature type="region of interest" description="Disordered" evidence="4">
    <location>
        <begin position="865"/>
        <end position="890"/>
    </location>
</feature>
<keyword evidence="7" id="KW-1185">Reference proteome</keyword>
<dbReference type="Pfam" id="PF14559">
    <property type="entry name" value="TPR_19"/>
    <property type="match status" value="3"/>
</dbReference>
<name>A0ABT8EEV1_9BURK</name>
<dbReference type="Proteomes" id="UP001168613">
    <property type="component" value="Unassembled WGS sequence"/>
</dbReference>
<protein>
    <submittedName>
        <fullName evidence="6">Tetratricopeptide repeat protein</fullName>
    </submittedName>
</protein>
<feature type="repeat" description="TPR" evidence="3">
    <location>
        <begin position="26"/>
        <end position="59"/>
    </location>
</feature>
<evidence type="ECO:0000313" key="7">
    <source>
        <dbReference type="Proteomes" id="UP001168613"/>
    </source>
</evidence>
<evidence type="ECO:0000256" key="4">
    <source>
        <dbReference type="SAM" id="MobiDB-lite"/>
    </source>
</evidence>
<dbReference type="EMBL" id="JAJHNU010000001">
    <property type="protein sequence ID" value="MDN4119785.1"/>
    <property type="molecule type" value="Genomic_DNA"/>
</dbReference>
<dbReference type="InterPro" id="IPR051012">
    <property type="entry name" value="CellSynth/LPSAsmb/PSIAsmb"/>
</dbReference>
<evidence type="ECO:0000313" key="6">
    <source>
        <dbReference type="EMBL" id="MDN4119785.1"/>
    </source>
</evidence>
<evidence type="ECO:0000256" key="5">
    <source>
        <dbReference type="SAM" id="SignalP"/>
    </source>
</evidence>
<reference evidence="6" key="1">
    <citation type="submission" date="2021-11" db="EMBL/GenBank/DDBJ databases">
        <title>Draft genome sequence of Alcaligenes endophyticus type strain CCUG 75668T.</title>
        <authorList>
            <person name="Salva-Serra F."/>
            <person name="Duran R.E."/>
            <person name="Seeger M."/>
            <person name="Moore E.R.B."/>
            <person name="Jaen-Luchoro D."/>
        </authorList>
    </citation>
    <scope>NUCLEOTIDE SEQUENCE</scope>
    <source>
        <strain evidence="6">CCUG 75668</strain>
    </source>
</reference>
<gene>
    <name evidence="6" type="ORF">LMS43_00630</name>
</gene>
<dbReference type="SUPFAM" id="SSF48452">
    <property type="entry name" value="TPR-like"/>
    <property type="match status" value="4"/>
</dbReference>
<keyword evidence="2 3" id="KW-0802">TPR repeat</keyword>
<dbReference type="PANTHER" id="PTHR45586">
    <property type="entry name" value="TPR REPEAT-CONTAINING PROTEIN PA4667"/>
    <property type="match status" value="1"/>
</dbReference>
<dbReference type="Gene3D" id="1.25.40.10">
    <property type="entry name" value="Tetratricopeptide repeat domain"/>
    <property type="match status" value="4"/>
</dbReference>
<evidence type="ECO:0000256" key="2">
    <source>
        <dbReference type="ARBA" id="ARBA00022803"/>
    </source>
</evidence>
<dbReference type="InterPro" id="IPR011990">
    <property type="entry name" value="TPR-like_helical_dom_sf"/>
</dbReference>
<dbReference type="PRINTS" id="PR01441">
    <property type="entry name" value="CELLSNTHASEC"/>
</dbReference>
<feature type="repeat" description="TPR" evidence="3">
    <location>
        <begin position="772"/>
        <end position="805"/>
    </location>
</feature>
<sequence length="890" mass="98579">MNKQLLRALWLALIFTTVAYAQNSGVSVLQEQGKYWQERGDYQRAGEAWDKLLQIEPDHQEALYSLAQAAIQQQRRAAAQSYLDHLKRLAPNSQRVALLEQAMLLSQPANKAALEQARRNAAEGDIDVALPLYREALDGHTPEGEVGMEYYSYLGYQDQAGMEEAIQGLRRLSAASPDDPRIALRLARHLARQSSTRTEGIKMLEQLSARADIGSDAGESWRDSLSWLGSPPDLKYRPLFESYLSRHPDDEEIKAQYAAQTELIQQRQKAAAAQRLAAQRAAAPSPAVVDPYADAMREINDLMDKEELTQAEAKLQTILQKQPSYIAAKGTLGVIRMREGRLQEALSLLGQAYKAQPSNWRAAYASAQYWNLIGQANRALANGETKQAEALFQQAQPLQPQEVAAKLGLASAALRQQDYTLAEQRYRAVLAQKPESSDALLGLVQVYKYAGRAEQADAYVNTLSPEQLAAVGGKSNLQSLYVADLAIEQRKRGDLALAARTLEQALLLEPDSSWLGIELAQVRHLAGEDAKAEEILQAILQREPLNADALYMQATFARQRNDWPSVSTYLSRIPTDLLTYDMRAFQSEAQMRLQIDHAKTLALQGKQEESALLLEALAKQVEDVPVLAALVATAYAQVGDPAYSVTLLRKELGRSNSPDVDMKLAYVDVLLRTHQDVEAASILRSIDSSTLEAPQLQSWQALSRRQTVRQAEALGERGELAAAYDVLAPVLRDTPNDVEALLALAGMYTVANELDKASAIYKKLLQQHSDQPQIYLRAAVVANQQRDFQYAHQAVRKAVALAPTDVAVLNAAAQIYQDQNKPQQAQELLDKVSALRKPPDIPQPKQPVTDPLLPALNPFVGRVINRGNDPELQTSSSTQTDVLRRTDRRF</sequence>
<dbReference type="RefSeq" id="WP_266124692.1">
    <property type="nucleotide sequence ID" value="NZ_JAJHNU010000001.1"/>
</dbReference>
<proteinExistence type="predicted"/>
<dbReference type="PROSITE" id="PS50005">
    <property type="entry name" value="TPR"/>
    <property type="match status" value="3"/>
</dbReference>
<feature type="repeat" description="TPR" evidence="3">
    <location>
        <begin position="326"/>
        <end position="359"/>
    </location>
</feature>
<organism evidence="6 7">
    <name type="scientific">Alcaligenes endophyticus</name>
    <dbReference type="NCBI Taxonomy" id="1929088"/>
    <lineage>
        <taxon>Bacteria</taxon>
        <taxon>Pseudomonadati</taxon>
        <taxon>Pseudomonadota</taxon>
        <taxon>Betaproteobacteria</taxon>
        <taxon>Burkholderiales</taxon>
        <taxon>Alcaligenaceae</taxon>
        <taxon>Alcaligenes</taxon>
    </lineage>
</organism>
<feature type="chain" id="PRO_5046627407" evidence="5">
    <location>
        <begin position="22"/>
        <end position="890"/>
    </location>
</feature>
<keyword evidence="5" id="KW-0732">Signal</keyword>
<evidence type="ECO:0000256" key="3">
    <source>
        <dbReference type="PROSITE-ProRule" id="PRU00339"/>
    </source>
</evidence>
<comment type="caution">
    <text evidence="6">The sequence shown here is derived from an EMBL/GenBank/DDBJ whole genome shotgun (WGS) entry which is preliminary data.</text>
</comment>
<accession>A0ABT8EEV1</accession>
<feature type="signal peptide" evidence="5">
    <location>
        <begin position="1"/>
        <end position="21"/>
    </location>
</feature>